<gene>
    <name evidence="2" type="ORF">NHX12_023702</name>
</gene>
<dbReference type="EMBL" id="JANIIK010000039">
    <property type="protein sequence ID" value="KAJ3609178.1"/>
    <property type="molecule type" value="Genomic_DNA"/>
</dbReference>
<evidence type="ECO:0000313" key="3">
    <source>
        <dbReference type="Proteomes" id="UP001148018"/>
    </source>
</evidence>
<dbReference type="OrthoDB" id="10672855at2759"/>
<evidence type="ECO:0000313" key="2">
    <source>
        <dbReference type="EMBL" id="KAJ3609178.1"/>
    </source>
</evidence>
<feature type="compositionally biased region" description="Basic and acidic residues" evidence="1">
    <location>
        <begin position="19"/>
        <end position="42"/>
    </location>
</feature>
<evidence type="ECO:0000256" key="1">
    <source>
        <dbReference type="SAM" id="MobiDB-lite"/>
    </source>
</evidence>
<accession>A0A9Q0IT11</accession>
<sequence>MRRNPVASRPMYVNSLMTDNHRTPDRRQGGVKEESRRIKEESRRIKEKSWRIQECQKPVWKYLSMYLSSPVSQMYCTALASWRRRSPACCSFCWGDSVMFEPPPWGYGVGVSGGTKGGGGERRRRWREEEVVERGGGGGGRRRWWREEEEVERGGGGGERRNSWRGGEEKERGRLGGLAVVLSTVLHLDRRQAERLDHLVCPLNPIGGAEGHDGQAEGQ</sequence>
<dbReference type="AlphaFoldDB" id="A0A9Q0IT11"/>
<name>A0A9Q0IT11_9TELE</name>
<comment type="caution">
    <text evidence="2">The sequence shown here is derived from an EMBL/GenBank/DDBJ whole genome shotgun (WGS) entry which is preliminary data.</text>
</comment>
<protein>
    <submittedName>
        <fullName evidence="2">Uncharacterized protein</fullName>
    </submittedName>
</protein>
<keyword evidence="3" id="KW-1185">Reference proteome</keyword>
<reference evidence="2" key="1">
    <citation type="submission" date="2022-07" db="EMBL/GenBank/DDBJ databases">
        <title>Chromosome-level genome of Muraenolepis orangiensis.</title>
        <authorList>
            <person name="Kim J."/>
        </authorList>
    </citation>
    <scope>NUCLEOTIDE SEQUENCE</scope>
    <source>
        <strain evidence="2">KU_S4_2022</strain>
        <tissue evidence="2">Muscle</tissue>
    </source>
</reference>
<dbReference type="Proteomes" id="UP001148018">
    <property type="component" value="Unassembled WGS sequence"/>
</dbReference>
<feature type="compositionally biased region" description="Basic and acidic residues" evidence="1">
    <location>
        <begin position="158"/>
        <end position="169"/>
    </location>
</feature>
<organism evidence="2 3">
    <name type="scientific">Muraenolepis orangiensis</name>
    <name type="common">Patagonian moray cod</name>
    <dbReference type="NCBI Taxonomy" id="630683"/>
    <lineage>
        <taxon>Eukaryota</taxon>
        <taxon>Metazoa</taxon>
        <taxon>Chordata</taxon>
        <taxon>Craniata</taxon>
        <taxon>Vertebrata</taxon>
        <taxon>Euteleostomi</taxon>
        <taxon>Actinopterygii</taxon>
        <taxon>Neopterygii</taxon>
        <taxon>Teleostei</taxon>
        <taxon>Neoteleostei</taxon>
        <taxon>Acanthomorphata</taxon>
        <taxon>Zeiogadaria</taxon>
        <taxon>Gadariae</taxon>
        <taxon>Gadiformes</taxon>
        <taxon>Muraenolepidoidei</taxon>
        <taxon>Muraenolepididae</taxon>
        <taxon>Muraenolepis</taxon>
    </lineage>
</organism>
<proteinExistence type="predicted"/>
<feature type="region of interest" description="Disordered" evidence="1">
    <location>
        <begin position="1"/>
        <end position="42"/>
    </location>
</feature>
<feature type="region of interest" description="Disordered" evidence="1">
    <location>
        <begin position="148"/>
        <end position="169"/>
    </location>
</feature>